<evidence type="ECO:0000313" key="9">
    <source>
        <dbReference type="Proteomes" id="UP000055316"/>
    </source>
</evidence>
<dbReference type="InterPro" id="IPR006119">
    <property type="entry name" value="Resolv_N"/>
</dbReference>
<organism evidence="8 9">
    <name type="scientific">Bacillus thuringiensis subsp. tolworthi</name>
    <dbReference type="NCBI Taxonomy" id="1442"/>
    <lineage>
        <taxon>Bacteria</taxon>
        <taxon>Bacillati</taxon>
        <taxon>Bacillota</taxon>
        <taxon>Bacilli</taxon>
        <taxon>Bacillales</taxon>
        <taxon>Bacillaceae</taxon>
        <taxon>Bacillus</taxon>
        <taxon>Bacillus cereus group</taxon>
    </lineage>
</organism>
<feature type="active site" description="O-(5'-phospho-DNA)-serine intermediate" evidence="4 5">
    <location>
        <position position="10"/>
    </location>
</feature>
<accession>A0A9W4EVZ6</accession>
<dbReference type="InterPro" id="IPR006118">
    <property type="entry name" value="Recombinase_CS"/>
</dbReference>
<dbReference type="PROSITE" id="PS51737">
    <property type="entry name" value="RECOMBINASE_DNA_BIND"/>
    <property type="match status" value="1"/>
</dbReference>
<dbReference type="Pfam" id="PF00239">
    <property type="entry name" value="Resolvase"/>
    <property type="match status" value="1"/>
</dbReference>
<evidence type="ECO:0000256" key="2">
    <source>
        <dbReference type="ARBA" id="ARBA00023125"/>
    </source>
</evidence>
<dbReference type="SUPFAM" id="SSF53041">
    <property type="entry name" value="Resolvase-like"/>
    <property type="match status" value="1"/>
</dbReference>
<dbReference type="PANTHER" id="PTHR30461:SF23">
    <property type="entry name" value="DNA RECOMBINASE-RELATED"/>
    <property type="match status" value="1"/>
</dbReference>
<proteinExistence type="predicted"/>
<dbReference type="PROSITE" id="PS00397">
    <property type="entry name" value="RECOMBINASES_1"/>
    <property type="match status" value="1"/>
</dbReference>
<dbReference type="Gene3D" id="3.40.50.1390">
    <property type="entry name" value="Resolvase, N-terminal catalytic domain"/>
    <property type="match status" value="1"/>
</dbReference>
<evidence type="ECO:0000256" key="4">
    <source>
        <dbReference type="PIRSR" id="PIRSR606118-50"/>
    </source>
</evidence>
<dbReference type="SMART" id="SM00857">
    <property type="entry name" value="Resolvase"/>
    <property type="match status" value="1"/>
</dbReference>
<dbReference type="Pfam" id="PF07508">
    <property type="entry name" value="Recombinase"/>
    <property type="match status" value="1"/>
</dbReference>
<dbReference type="InterPro" id="IPR036162">
    <property type="entry name" value="Resolvase-like_N_sf"/>
</dbReference>
<dbReference type="GO" id="GO:0000150">
    <property type="term" value="F:DNA strand exchange activity"/>
    <property type="evidence" value="ECO:0007669"/>
    <property type="project" value="InterPro"/>
</dbReference>
<evidence type="ECO:0000256" key="5">
    <source>
        <dbReference type="PROSITE-ProRule" id="PRU10137"/>
    </source>
</evidence>
<dbReference type="InterPro" id="IPR038109">
    <property type="entry name" value="DNA_bind_recomb_sf"/>
</dbReference>
<dbReference type="RefSeq" id="WP_042597292.1">
    <property type="nucleotide sequence ID" value="NZ_AP014864.1"/>
</dbReference>
<protein>
    <submittedName>
        <fullName evidence="8">Site-specific recombinase for integration and excision</fullName>
    </submittedName>
</protein>
<dbReference type="AlphaFoldDB" id="A0A9W4EVZ6"/>
<evidence type="ECO:0000259" key="7">
    <source>
        <dbReference type="PROSITE" id="PS51737"/>
    </source>
</evidence>
<dbReference type="Gene3D" id="3.90.1750.20">
    <property type="entry name" value="Putative Large Serine Recombinase, Chain B, Domain 2"/>
    <property type="match status" value="1"/>
</dbReference>
<keyword evidence="3" id="KW-0233">DNA recombination</keyword>
<dbReference type="Pfam" id="PF13408">
    <property type="entry name" value="Zn_ribbon_recom"/>
    <property type="match status" value="1"/>
</dbReference>
<reference evidence="8 9" key="1">
    <citation type="submission" date="2015-05" db="EMBL/GenBank/DDBJ databases">
        <title>Whole genome sequence of Bacillus thuringiensis serovar tolworthi Pasteur Institute Standard strain.</title>
        <authorList>
            <person name="Kanda K."/>
            <person name="Nakashima K."/>
            <person name="Nagano Y."/>
        </authorList>
    </citation>
    <scope>NUCLEOTIDE SEQUENCE [LARGE SCALE GENOMIC DNA]</scope>
    <source>
        <strain evidence="8 9">Pasteur Institute Standard strain</strain>
    </source>
</reference>
<evidence type="ECO:0000256" key="1">
    <source>
        <dbReference type="ARBA" id="ARBA00022908"/>
    </source>
</evidence>
<dbReference type="InterPro" id="IPR011109">
    <property type="entry name" value="DNA_bind_recombinase_dom"/>
</dbReference>
<name>A0A9W4EVZ6_BACTO</name>
<dbReference type="InterPro" id="IPR050639">
    <property type="entry name" value="SSR_resolvase"/>
</dbReference>
<sequence length="477" mass="55927">MRCAIYARVSTEEQAEEGYSISAQKKKLTAYCEAQDWDVVGYYVDEGISAKNTNRPELIRLIDHIKKGLIDCVLVYRLDRLTRSVLDLYTLLDVFEKYDCKFKSATEVYDTTTAIGRLFITIIAALAQWERENIGERVRVGQQEKIRQGKYTSGRKPYGYNADHKEGVLTIIEEEAKVVRSIFNDYLKGHSAQRICKKLNNIGTSGRDYWNEKAVIYILENPLYVGTLRWRKETEHYFEIPNSVPAIIEKDLFNSVQKLRAARRESHPRSAYGSYIFSGIIKCPRCGRSLVGNYVTSKKKDGTVTKYKQYFCRGRKLNVCNMSSMSERKLEKTIIPYILSLHIHATDEDVSVGQNNTEDEIIQIKNELKIIEKRRKKWQYAWANEHLKDEEFTELMKEESDRERVLTEELYKLKPAENKKLKNDELIEILNDMKLNWNNLNDEEKKILMQIILKRIIVERSNEWQAYELKIVEMEFN</sequence>
<dbReference type="InterPro" id="IPR025827">
    <property type="entry name" value="Zn_ribbon_recom_dom"/>
</dbReference>
<dbReference type="Proteomes" id="UP000055316">
    <property type="component" value="Chromosome"/>
</dbReference>
<feature type="domain" description="Recombinase" evidence="7">
    <location>
        <begin position="157"/>
        <end position="266"/>
    </location>
</feature>
<gene>
    <name evidence="8" type="ORF">KNN_04998</name>
</gene>
<keyword evidence="1" id="KW-0229">DNA integration</keyword>
<evidence type="ECO:0000259" key="6">
    <source>
        <dbReference type="PROSITE" id="PS51736"/>
    </source>
</evidence>
<dbReference type="GO" id="GO:0003677">
    <property type="term" value="F:DNA binding"/>
    <property type="evidence" value="ECO:0007669"/>
    <property type="project" value="UniProtKB-KW"/>
</dbReference>
<dbReference type="PANTHER" id="PTHR30461">
    <property type="entry name" value="DNA-INVERTASE FROM LAMBDOID PROPHAGE"/>
    <property type="match status" value="1"/>
</dbReference>
<evidence type="ECO:0000313" key="8">
    <source>
        <dbReference type="EMBL" id="BAR85841.1"/>
    </source>
</evidence>
<evidence type="ECO:0000256" key="3">
    <source>
        <dbReference type="ARBA" id="ARBA00023172"/>
    </source>
</evidence>
<dbReference type="CDD" id="cd00338">
    <property type="entry name" value="Ser_Recombinase"/>
    <property type="match status" value="1"/>
</dbReference>
<dbReference type="PROSITE" id="PS51736">
    <property type="entry name" value="RECOMBINASES_3"/>
    <property type="match status" value="1"/>
</dbReference>
<dbReference type="EMBL" id="AP014864">
    <property type="protein sequence ID" value="BAR85841.1"/>
    <property type="molecule type" value="Genomic_DNA"/>
</dbReference>
<dbReference type="GO" id="GO:0015074">
    <property type="term" value="P:DNA integration"/>
    <property type="evidence" value="ECO:0007669"/>
    <property type="project" value="UniProtKB-KW"/>
</dbReference>
<feature type="domain" description="Resolvase/invertase-type recombinase catalytic" evidence="6">
    <location>
        <begin position="2"/>
        <end position="149"/>
    </location>
</feature>
<keyword evidence="2" id="KW-0238">DNA-binding</keyword>